<dbReference type="PANTHER" id="PTHR11545:SF3">
    <property type="entry name" value="LARGE RIBOSOMAL SUBUNIT PROTEIN UL13"/>
    <property type="match status" value="1"/>
</dbReference>
<dbReference type="OrthoDB" id="1882297at2759"/>
<dbReference type="Gene3D" id="3.90.1180.10">
    <property type="entry name" value="Ribosomal protein L13"/>
    <property type="match status" value="1"/>
</dbReference>
<dbReference type="Proteomes" id="UP000187209">
    <property type="component" value="Unassembled WGS sequence"/>
</dbReference>
<keyword evidence="6" id="KW-1185">Reference proteome</keyword>
<evidence type="ECO:0000256" key="2">
    <source>
        <dbReference type="ARBA" id="ARBA00022980"/>
    </source>
</evidence>
<reference evidence="5 6" key="1">
    <citation type="submission" date="2016-11" db="EMBL/GenBank/DDBJ databases">
        <title>The macronuclear genome of Stentor coeruleus: a giant cell with tiny introns.</title>
        <authorList>
            <person name="Slabodnick M."/>
            <person name="Ruby J.G."/>
            <person name="Reiff S.B."/>
            <person name="Swart E.C."/>
            <person name="Gosai S."/>
            <person name="Prabakaran S."/>
            <person name="Witkowska E."/>
            <person name="Larue G.E."/>
            <person name="Fisher S."/>
            <person name="Freeman R.M."/>
            <person name="Gunawardena J."/>
            <person name="Chu W."/>
            <person name="Stover N.A."/>
            <person name="Gregory B.D."/>
            <person name="Nowacki M."/>
            <person name="Derisi J."/>
            <person name="Roy S.W."/>
            <person name="Marshall W.F."/>
            <person name="Sood P."/>
        </authorList>
    </citation>
    <scope>NUCLEOTIDE SEQUENCE [LARGE SCALE GENOMIC DNA]</scope>
    <source>
        <strain evidence="5">WM001</strain>
    </source>
</reference>
<dbReference type="EMBL" id="MPUH01000159">
    <property type="protein sequence ID" value="OMJ88130.1"/>
    <property type="molecule type" value="Genomic_DNA"/>
</dbReference>
<protein>
    <recommendedName>
        <fullName evidence="7">60S ribosomal protein L13a</fullName>
    </recommendedName>
</protein>
<comment type="caution">
    <text evidence="5">The sequence shown here is derived from an EMBL/GenBank/DDBJ whole genome shotgun (WGS) entry which is preliminary data.</text>
</comment>
<evidence type="ECO:0008006" key="7">
    <source>
        <dbReference type="Google" id="ProtNLM"/>
    </source>
</evidence>
<dbReference type="GO" id="GO:0006412">
    <property type="term" value="P:translation"/>
    <property type="evidence" value="ECO:0007669"/>
    <property type="project" value="InterPro"/>
</dbReference>
<dbReference type="GO" id="GO:0022625">
    <property type="term" value="C:cytosolic large ribosomal subunit"/>
    <property type="evidence" value="ECO:0007669"/>
    <property type="project" value="TreeGrafter"/>
</dbReference>
<evidence type="ECO:0000256" key="3">
    <source>
        <dbReference type="ARBA" id="ARBA00023274"/>
    </source>
</evidence>
<sequence>MFKKEVIVDGRGHLLGRLASVIAKQLLEGQAVTVVRCDEINISGHLANNRIKFMKYLRKRMNTNPKRGPYHHRAPSMIFYKAVRGMVPRKSPHGQAALARLKVFDGVPHPYDTKKKMVVPSALRVLKMSPQSQYCVLGDLAGTVGWKHQDLVKRLEEKRKQKAATWYQGKLDKVKAKEQAFNKIKGTLGKDLKTIAESGY</sequence>
<dbReference type="PANTHER" id="PTHR11545">
    <property type="entry name" value="RIBOSOMAL PROTEIN L13"/>
    <property type="match status" value="1"/>
</dbReference>
<proteinExistence type="inferred from homology"/>
<dbReference type="InterPro" id="IPR005822">
    <property type="entry name" value="Ribosomal_uL13"/>
</dbReference>
<dbReference type="Pfam" id="PF00572">
    <property type="entry name" value="Ribosomal_L13"/>
    <property type="match status" value="1"/>
</dbReference>
<dbReference type="FunFam" id="3.90.1180.10:FF:000002">
    <property type="entry name" value="60S ribosomal protein L16"/>
    <property type="match status" value="1"/>
</dbReference>
<dbReference type="InterPro" id="IPR036899">
    <property type="entry name" value="Ribosomal_uL13_sf"/>
</dbReference>
<dbReference type="AlphaFoldDB" id="A0A1R2CGR0"/>
<dbReference type="SUPFAM" id="SSF52161">
    <property type="entry name" value="Ribosomal protein L13"/>
    <property type="match status" value="1"/>
</dbReference>
<keyword evidence="2 4" id="KW-0689">Ribosomal protein</keyword>
<dbReference type="GO" id="GO:0003735">
    <property type="term" value="F:structural constituent of ribosome"/>
    <property type="evidence" value="ECO:0007669"/>
    <property type="project" value="InterPro"/>
</dbReference>
<evidence type="ECO:0000256" key="1">
    <source>
        <dbReference type="ARBA" id="ARBA00006227"/>
    </source>
</evidence>
<dbReference type="InterPro" id="IPR023563">
    <property type="entry name" value="Ribosomal_uL13_CS"/>
</dbReference>
<name>A0A1R2CGR0_9CILI</name>
<dbReference type="NCBIfam" id="TIGR01077">
    <property type="entry name" value="L13_A_E"/>
    <property type="match status" value="1"/>
</dbReference>
<evidence type="ECO:0000313" key="6">
    <source>
        <dbReference type="Proteomes" id="UP000187209"/>
    </source>
</evidence>
<dbReference type="GO" id="GO:0017148">
    <property type="term" value="P:negative regulation of translation"/>
    <property type="evidence" value="ECO:0007669"/>
    <property type="project" value="TreeGrafter"/>
</dbReference>
<keyword evidence="3 4" id="KW-0687">Ribonucleoprotein</keyword>
<dbReference type="InterPro" id="IPR005755">
    <property type="entry name" value="Ribosomal_uL13_euk/arc"/>
</dbReference>
<comment type="similarity">
    <text evidence="1 4">Belongs to the universal ribosomal protein uL13 family.</text>
</comment>
<dbReference type="Gene3D" id="6.10.250.3250">
    <property type="match status" value="1"/>
</dbReference>
<evidence type="ECO:0000313" key="5">
    <source>
        <dbReference type="EMBL" id="OMJ88130.1"/>
    </source>
</evidence>
<dbReference type="PROSITE" id="PS00783">
    <property type="entry name" value="RIBOSOMAL_L13"/>
    <property type="match status" value="1"/>
</dbReference>
<organism evidence="5 6">
    <name type="scientific">Stentor coeruleus</name>
    <dbReference type="NCBI Taxonomy" id="5963"/>
    <lineage>
        <taxon>Eukaryota</taxon>
        <taxon>Sar</taxon>
        <taxon>Alveolata</taxon>
        <taxon>Ciliophora</taxon>
        <taxon>Postciliodesmatophora</taxon>
        <taxon>Heterotrichea</taxon>
        <taxon>Heterotrichida</taxon>
        <taxon>Stentoridae</taxon>
        <taxon>Stentor</taxon>
    </lineage>
</organism>
<dbReference type="HAMAP" id="MF_01366">
    <property type="entry name" value="Ribosomal_uL13"/>
    <property type="match status" value="1"/>
</dbReference>
<gene>
    <name evidence="5" type="ORF">SteCoe_10037</name>
</gene>
<evidence type="ECO:0000256" key="4">
    <source>
        <dbReference type="RuleBase" id="RU003877"/>
    </source>
</evidence>
<dbReference type="GO" id="GO:0003729">
    <property type="term" value="F:mRNA binding"/>
    <property type="evidence" value="ECO:0007669"/>
    <property type="project" value="TreeGrafter"/>
</dbReference>
<accession>A0A1R2CGR0</accession>